<dbReference type="Proteomes" id="UP001152795">
    <property type="component" value="Unassembled WGS sequence"/>
</dbReference>
<reference evidence="2" key="1">
    <citation type="submission" date="2020-04" db="EMBL/GenBank/DDBJ databases">
        <authorList>
            <person name="Alioto T."/>
            <person name="Alioto T."/>
            <person name="Gomez Garrido J."/>
        </authorList>
    </citation>
    <scope>NUCLEOTIDE SEQUENCE</scope>
    <source>
        <strain evidence="2">A484AB</strain>
    </source>
</reference>
<comment type="caution">
    <text evidence="2">The sequence shown here is derived from an EMBL/GenBank/DDBJ whole genome shotgun (WGS) entry which is preliminary data.</text>
</comment>
<feature type="region of interest" description="Disordered" evidence="1">
    <location>
        <begin position="60"/>
        <end position="90"/>
    </location>
</feature>
<dbReference type="EMBL" id="CACRXK020000998">
    <property type="protein sequence ID" value="CAB3986320.1"/>
    <property type="molecule type" value="Genomic_DNA"/>
</dbReference>
<evidence type="ECO:0000313" key="2">
    <source>
        <dbReference type="EMBL" id="CAB3986320.1"/>
    </source>
</evidence>
<feature type="compositionally biased region" description="Low complexity" evidence="1">
    <location>
        <begin position="68"/>
        <end position="78"/>
    </location>
</feature>
<keyword evidence="3" id="KW-1185">Reference proteome</keyword>
<name>A0A7D9HJ68_PARCT</name>
<evidence type="ECO:0000256" key="1">
    <source>
        <dbReference type="SAM" id="MobiDB-lite"/>
    </source>
</evidence>
<sequence>MKSKIILTITIMITTGRIQVQGRFMKELGNNEFDPLVELVNSPDSVKLDATKDINNFLDTITQKRPNTTSTPSTTTTTKDQHPANQTSSP</sequence>
<accession>A0A7D9HJ68</accession>
<dbReference type="AlphaFoldDB" id="A0A7D9HJ68"/>
<feature type="non-terminal residue" evidence="2">
    <location>
        <position position="90"/>
    </location>
</feature>
<evidence type="ECO:0000313" key="3">
    <source>
        <dbReference type="Proteomes" id="UP001152795"/>
    </source>
</evidence>
<protein>
    <submittedName>
        <fullName evidence="2">Uncharacterized protein</fullName>
    </submittedName>
</protein>
<proteinExistence type="predicted"/>
<gene>
    <name evidence="2" type="ORF">PACLA_8A073223</name>
</gene>
<organism evidence="2 3">
    <name type="scientific">Paramuricea clavata</name>
    <name type="common">Red gorgonian</name>
    <name type="synonym">Violescent sea-whip</name>
    <dbReference type="NCBI Taxonomy" id="317549"/>
    <lineage>
        <taxon>Eukaryota</taxon>
        <taxon>Metazoa</taxon>
        <taxon>Cnidaria</taxon>
        <taxon>Anthozoa</taxon>
        <taxon>Octocorallia</taxon>
        <taxon>Malacalcyonacea</taxon>
        <taxon>Plexauridae</taxon>
        <taxon>Paramuricea</taxon>
    </lineage>
</organism>